<evidence type="ECO:0000313" key="4">
    <source>
        <dbReference type="Proteomes" id="UP001589755"/>
    </source>
</evidence>
<feature type="domain" description="Metallo-beta-lactamase" evidence="2">
    <location>
        <begin position="17"/>
        <end position="206"/>
    </location>
</feature>
<keyword evidence="1" id="KW-0479">Metal-binding</keyword>
<reference evidence="3 4" key="1">
    <citation type="submission" date="2024-09" db="EMBL/GenBank/DDBJ databases">
        <authorList>
            <person name="Sun Q."/>
            <person name="Mori K."/>
        </authorList>
    </citation>
    <scope>NUCLEOTIDE SEQUENCE [LARGE SCALE GENOMIC DNA]</scope>
    <source>
        <strain evidence="3 4">CCM 8543</strain>
    </source>
</reference>
<name>A0ABV6DBP6_9HYPH</name>
<dbReference type="InterPro" id="IPR001279">
    <property type="entry name" value="Metallo-B-lactamas"/>
</dbReference>
<dbReference type="RefSeq" id="WP_261522863.1">
    <property type="nucleotide sequence ID" value="NZ_JAODNW010000050.1"/>
</dbReference>
<dbReference type="SMART" id="SM00849">
    <property type="entry name" value="Lactamase_B"/>
    <property type="match status" value="1"/>
</dbReference>
<keyword evidence="4" id="KW-1185">Reference proteome</keyword>
<dbReference type="Proteomes" id="UP001589755">
    <property type="component" value="Unassembled WGS sequence"/>
</dbReference>
<gene>
    <name evidence="3" type="ORF">ACFFJ2_16840</name>
</gene>
<evidence type="ECO:0000259" key="2">
    <source>
        <dbReference type="SMART" id="SM00849"/>
    </source>
</evidence>
<sequence>MNTAKPLVKGFFDERTFSIQYVVTDPQTKTCAIVDPVLDFDEKSGATATRNADAILGYIEEQGLKVEWILDTHPHADHFSAAQYLKDKTGAPTAIGEKVVEVQKLWKGIYNWPDFPADGSQWDKLFAEGETFTVGNFPAKVLLSPGHTLASVTYVIGDAAFVHDTLFMPDSGTARADFPGGSASQLYKSIVEILSLPDETRIFTGHDYQPDGREPLWESTVAEQKAKNTHITNHKTEVDFVRVREARDKTLAMPKLILHALQVNMNGGRLPEPEANGRRYLKLPLDALEGAAWDDQ</sequence>
<protein>
    <submittedName>
        <fullName evidence="3">MBL fold metallo-hydrolase</fullName>
    </submittedName>
</protein>
<dbReference type="InterPro" id="IPR051682">
    <property type="entry name" value="Mito_Persulfide_Diox"/>
</dbReference>
<organism evidence="3 4">
    <name type="scientific">Chelativorans intermedius</name>
    <dbReference type="NCBI Taxonomy" id="515947"/>
    <lineage>
        <taxon>Bacteria</taxon>
        <taxon>Pseudomonadati</taxon>
        <taxon>Pseudomonadota</taxon>
        <taxon>Alphaproteobacteria</taxon>
        <taxon>Hyphomicrobiales</taxon>
        <taxon>Phyllobacteriaceae</taxon>
        <taxon>Chelativorans</taxon>
    </lineage>
</organism>
<dbReference type="Gene3D" id="3.60.15.10">
    <property type="entry name" value="Ribonuclease Z/Hydroxyacylglutathione hydrolase-like"/>
    <property type="match status" value="1"/>
</dbReference>
<evidence type="ECO:0000313" key="3">
    <source>
        <dbReference type="EMBL" id="MFC0210067.1"/>
    </source>
</evidence>
<dbReference type="InterPro" id="IPR044528">
    <property type="entry name" value="POD-like_MBL-fold"/>
</dbReference>
<evidence type="ECO:0000256" key="1">
    <source>
        <dbReference type="ARBA" id="ARBA00022723"/>
    </source>
</evidence>
<dbReference type="EMBL" id="JBHLXD010000037">
    <property type="protein sequence ID" value="MFC0210067.1"/>
    <property type="molecule type" value="Genomic_DNA"/>
</dbReference>
<proteinExistence type="predicted"/>
<accession>A0ABV6DBP6</accession>
<dbReference type="Pfam" id="PF00753">
    <property type="entry name" value="Lactamase_B"/>
    <property type="match status" value="1"/>
</dbReference>
<dbReference type="SUPFAM" id="SSF56281">
    <property type="entry name" value="Metallo-hydrolase/oxidoreductase"/>
    <property type="match status" value="1"/>
</dbReference>
<dbReference type="PANTHER" id="PTHR43084">
    <property type="entry name" value="PERSULFIDE DIOXYGENASE ETHE1"/>
    <property type="match status" value="1"/>
</dbReference>
<comment type="caution">
    <text evidence="3">The sequence shown here is derived from an EMBL/GenBank/DDBJ whole genome shotgun (WGS) entry which is preliminary data.</text>
</comment>
<dbReference type="PANTHER" id="PTHR43084:SF1">
    <property type="entry name" value="PERSULFIDE DIOXYGENASE ETHE1, MITOCHONDRIAL"/>
    <property type="match status" value="1"/>
</dbReference>
<dbReference type="InterPro" id="IPR036866">
    <property type="entry name" value="RibonucZ/Hydroxyglut_hydro"/>
</dbReference>
<dbReference type="CDD" id="cd07724">
    <property type="entry name" value="POD-like_MBL-fold"/>
    <property type="match status" value="1"/>
</dbReference>